<proteinExistence type="predicted"/>
<dbReference type="AlphaFoldDB" id="A0A9P4TTT8"/>
<evidence type="ECO:0000256" key="1">
    <source>
        <dbReference type="SAM" id="MobiDB-lite"/>
    </source>
</evidence>
<name>A0A9P4TTT8_9PEZI</name>
<accession>A0A9P4TTT8</accession>
<organism evidence="2 3">
    <name type="scientific">Tothia fuscella</name>
    <dbReference type="NCBI Taxonomy" id="1048955"/>
    <lineage>
        <taxon>Eukaryota</taxon>
        <taxon>Fungi</taxon>
        <taxon>Dikarya</taxon>
        <taxon>Ascomycota</taxon>
        <taxon>Pezizomycotina</taxon>
        <taxon>Dothideomycetes</taxon>
        <taxon>Pleosporomycetidae</taxon>
        <taxon>Venturiales</taxon>
        <taxon>Cylindrosympodiaceae</taxon>
        <taxon>Tothia</taxon>
    </lineage>
</organism>
<keyword evidence="3" id="KW-1185">Reference proteome</keyword>
<feature type="region of interest" description="Disordered" evidence="1">
    <location>
        <begin position="1"/>
        <end position="63"/>
    </location>
</feature>
<dbReference type="Proteomes" id="UP000800235">
    <property type="component" value="Unassembled WGS sequence"/>
</dbReference>
<dbReference type="EMBL" id="MU007108">
    <property type="protein sequence ID" value="KAF2420586.1"/>
    <property type="molecule type" value="Genomic_DNA"/>
</dbReference>
<protein>
    <submittedName>
        <fullName evidence="2">Uncharacterized protein</fullName>
    </submittedName>
</protein>
<reference evidence="2" key="1">
    <citation type="journal article" date="2020" name="Stud. Mycol.">
        <title>101 Dothideomycetes genomes: a test case for predicting lifestyles and emergence of pathogens.</title>
        <authorList>
            <person name="Haridas S."/>
            <person name="Albert R."/>
            <person name="Binder M."/>
            <person name="Bloem J."/>
            <person name="Labutti K."/>
            <person name="Salamov A."/>
            <person name="Andreopoulos B."/>
            <person name="Baker S."/>
            <person name="Barry K."/>
            <person name="Bills G."/>
            <person name="Bluhm B."/>
            <person name="Cannon C."/>
            <person name="Castanera R."/>
            <person name="Culley D."/>
            <person name="Daum C."/>
            <person name="Ezra D."/>
            <person name="Gonzalez J."/>
            <person name="Henrissat B."/>
            <person name="Kuo A."/>
            <person name="Liang C."/>
            <person name="Lipzen A."/>
            <person name="Lutzoni F."/>
            <person name="Magnuson J."/>
            <person name="Mondo S."/>
            <person name="Nolan M."/>
            <person name="Ohm R."/>
            <person name="Pangilinan J."/>
            <person name="Park H.-J."/>
            <person name="Ramirez L."/>
            <person name="Alfaro M."/>
            <person name="Sun H."/>
            <person name="Tritt A."/>
            <person name="Yoshinaga Y."/>
            <person name="Zwiers L.-H."/>
            <person name="Turgeon B."/>
            <person name="Goodwin S."/>
            <person name="Spatafora J."/>
            <person name="Crous P."/>
            <person name="Grigoriev I."/>
        </authorList>
    </citation>
    <scope>NUCLEOTIDE SEQUENCE</scope>
    <source>
        <strain evidence="2">CBS 130266</strain>
    </source>
</reference>
<gene>
    <name evidence="2" type="ORF">EJ08DRAFT_653792</name>
</gene>
<evidence type="ECO:0000313" key="2">
    <source>
        <dbReference type="EMBL" id="KAF2420586.1"/>
    </source>
</evidence>
<sequence>MDDTGDDYDSTIDAKGETDDGDGPNDWTEASSNRTALTLAPLPASPPQYSNTSATPAAGPNTVTAATSSTASAISQQTAATPLHILQGSFSASARWR</sequence>
<feature type="compositionally biased region" description="Acidic residues" evidence="1">
    <location>
        <begin position="1"/>
        <end position="10"/>
    </location>
</feature>
<comment type="caution">
    <text evidence="2">The sequence shown here is derived from an EMBL/GenBank/DDBJ whole genome shotgun (WGS) entry which is preliminary data.</text>
</comment>
<evidence type="ECO:0000313" key="3">
    <source>
        <dbReference type="Proteomes" id="UP000800235"/>
    </source>
</evidence>